<proteinExistence type="predicted"/>
<keyword evidence="4" id="KW-1185">Reference proteome</keyword>
<evidence type="ECO:0000313" key="4">
    <source>
        <dbReference type="Proteomes" id="UP000294933"/>
    </source>
</evidence>
<name>A0A4Y7PLF7_9AGAM</name>
<feature type="transmembrane region" description="Helical" evidence="1">
    <location>
        <begin position="89"/>
        <end position="115"/>
    </location>
</feature>
<keyword evidence="1" id="KW-1133">Transmembrane helix</keyword>
<evidence type="ECO:0000259" key="2">
    <source>
        <dbReference type="Pfam" id="PF20151"/>
    </source>
</evidence>
<protein>
    <recommendedName>
        <fullName evidence="2">DUF6533 domain-containing protein</fullName>
    </recommendedName>
</protein>
<dbReference type="InterPro" id="IPR045340">
    <property type="entry name" value="DUF6533"/>
</dbReference>
<feature type="transmembrane region" description="Helical" evidence="1">
    <location>
        <begin position="23"/>
        <end position="41"/>
    </location>
</feature>
<evidence type="ECO:0000256" key="1">
    <source>
        <dbReference type="SAM" id="Phobius"/>
    </source>
</evidence>
<dbReference type="VEuPathDB" id="FungiDB:BD410DRAFT_808387"/>
<feature type="domain" description="DUF6533" evidence="2">
    <location>
        <begin position="25"/>
        <end position="66"/>
    </location>
</feature>
<keyword evidence="1" id="KW-0472">Membrane</keyword>
<evidence type="ECO:0000313" key="3">
    <source>
        <dbReference type="EMBL" id="TDL16065.1"/>
    </source>
</evidence>
<dbReference type="AlphaFoldDB" id="A0A4Y7PLF7"/>
<dbReference type="EMBL" id="ML170252">
    <property type="protein sequence ID" value="TDL16065.1"/>
    <property type="molecule type" value="Genomic_DNA"/>
</dbReference>
<accession>A0A4Y7PLF7</accession>
<keyword evidence="1" id="KW-0812">Transmembrane</keyword>
<organism evidence="3 4">
    <name type="scientific">Rickenella mellea</name>
    <dbReference type="NCBI Taxonomy" id="50990"/>
    <lineage>
        <taxon>Eukaryota</taxon>
        <taxon>Fungi</taxon>
        <taxon>Dikarya</taxon>
        <taxon>Basidiomycota</taxon>
        <taxon>Agaricomycotina</taxon>
        <taxon>Agaricomycetes</taxon>
        <taxon>Hymenochaetales</taxon>
        <taxon>Rickenellaceae</taxon>
        <taxon>Rickenella</taxon>
    </lineage>
</organism>
<dbReference type="Pfam" id="PF20151">
    <property type="entry name" value="DUF6533"/>
    <property type="match status" value="1"/>
</dbReference>
<reference evidence="3 4" key="1">
    <citation type="submission" date="2018-06" db="EMBL/GenBank/DDBJ databases">
        <title>A transcriptomic atlas of mushroom development highlights an independent origin of complex multicellularity.</title>
        <authorList>
            <consortium name="DOE Joint Genome Institute"/>
            <person name="Krizsan K."/>
            <person name="Almasi E."/>
            <person name="Merenyi Z."/>
            <person name="Sahu N."/>
            <person name="Viragh M."/>
            <person name="Koszo T."/>
            <person name="Mondo S."/>
            <person name="Kiss B."/>
            <person name="Balint B."/>
            <person name="Kues U."/>
            <person name="Barry K."/>
            <person name="Hegedus J.C."/>
            <person name="Henrissat B."/>
            <person name="Johnson J."/>
            <person name="Lipzen A."/>
            <person name="Ohm R."/>
            <person name="Nagy I."/>
            <person name="Pangilinan J."/>
            <person name="Yan J."/>
            <person name="Xiong Y."/>
            <person name="Grigoriev I.V."/>
            <person name="Hibbett D.S."/>
            <person name="Nagy L.G."/>
        </authorList>
    </citation>
    <scope>NUCLEOTIDE SEQUENCE [LARGE SCALE GENOMIC DNA]</scope>
    <source>
        <strain evidence="3 4">SZMC22713</strain>
    </source>
</reference>
<gene>
    <name evidence="3" type="ORF">BD410DRAFT_808387</name>
</gene>
<dbReference type="Proteomes" id="UP000294933">
    <property type="component" value="Unassembled WGS sequence"/>
</dbReference>
<sequence length="326" mass="36251">MSDGSEAAIIKELFSDSIRSNRVFLSSSVVVFYDYALTLPMEISEIWNAKFSGAQVIFFMTRYSFIFTTILQYVSRFSANPTDSLCRGVYYITIVSVTCSQIGLLGISTVVVSVYSDIHLVTPLADPFGFKFPTSCAYATDPGFSRSINEPVLDFRIRSRRLQLDLRENDSSHDTNEEVKVRERLGLRHTTRRFQLIIQTAIIIVFNGVSWDGELSTIGNVLTCRLVLNLRQVSRTPKLQTISLLDAGPQEEPEFATNSILGNIGAPLRIGREVDDEEDLESPVDDQISLEAVDTLHLATTSIREGDGGRRRLLHCSVAAGGVLIQ</sequence>
<feature type="transmembrane region" description="Helical" evidence="1">
    <location>
        <begin position="53"/>
        <end position="74"/>
    </location>
</feature>